<dbReference type="InterPro" id="IPR051209">
    <property type="entry name" value="FAD-bind_Monooxygenase_sf"/>
</dbReference>
<dbReference type="EMBL" id="KQ964284">
    <property type="protein sequence ID" value="KXJ85358.1"/>
    <property type="molecule type" value="Genomic_DNA"/>
</dbReference>
<evidence type="ECO:0008006" key="8">
    <source>
        <dbReference type="Google" id="ProtNLM"/>
    </source>
</evidence>
<reference evidence="7" key="1">
    <citation type="submission" date="2016-02" db="EMBL/GenBank/DDBJ databases">
        <title>Draft genome sequence of Microdochium bolleyi, a fungal endophyte of beachgrass.</title>
        <authorList>
            <consortium name="DOE Joint Genome Institute"/>
            <person name="David A.S."/>
            <person name="May G."/>
            <person name="Haridas S."/>
            <person name="Lim J."/>
            <person name="Wang M."/>
            <person name="Labutti K."/>
            <person name="Lipzen A."/>
            <person name="Barry K."/>
            <person name="Grigoriev I.V."/>
        </authorList>
    </citation>
    <scope>NUCLEOTIDE SEQUENCE [LARGE SCALE GENOMIC DNA]</scope>
    <source>
        <strain evidence="7">J235TASD1</strain>
    </source>
</reference>
<sequence>MGSISDDSHAPAAGASPQQKGYARHPLHERYQRPLHVILIGAGPSGIAMLIALKRLPHVTFHCFEKNHQVGGTWLENRYPGAACDVASHAYQYTFESKKDWTRHFAPAEEIGEYFISVAEKHELHRHISFNSRVIKTNWQEKPGKWTVHVCGDSGIVEQHDGDILINASGILNDWKWPDIKGLNTFKGHLVHTAAWDSSLDFTGKTVAVIGSGASSIQVVPKLQPAVKRLEVFVRSPTYILPTVGFGIESATYNQTYTQEQIDQFTQDPEYYRDFRKRIEQQMNENFAGSIKSSKEQAKGRLWAEDMMRKAIKSPELQDKLIPSWELGCRRVTPGKPYLEAVQEPNVDVVREGISRIAADGLITEDGVMHDVDVIVCATGFDTSRGPESYLGIATAGLPNHFTFLGPNCPIANGSLVPCIESRSVRLPEPACGALTTFFQILTARANSVKYISQVLVKMQKDQIKSVNVKQAMQDAFNEYTQSVHQDLVWTGSCQSWYKDRATGRVVAVWPGSSIHYMDMIETPRWEDYEIQYMHSNPFFFMGNGTSQREARGEDLTFCKLRKIVFSTWCVVFLADA</sequence>
<evidence type="ECO:0000256" key="5">
    <source>
        <dbReference type="SAM" id="MobiDB-lite"/>
    </source>
</evidence>
<dbReference type="Gene3D" id="3.50.50.60">
    <property type="entry name" value="FAD/NAD(P)-binding domain"/>
    <property type="match status" value="3"/>
</dbReference>
<evidence type="ECO:0000313" key="6">
    <source>
        <dbReference type="EMBL" id="KXJ85358.1"/>
    </source>
</evidence>
<keyword evidence="7" id="KW-1185">Reference proteome</keyword>
<dbReference type="InterPro" id="IPR036188">
    <property type="entry name" value="FAD/NAD-bd_sf"/>
</dbReference>
<protein>
    <recommendedName>
        <fullName evidence="8">FAD/NAD(P)-binding domain-containing protein</fullName>
    </recommendedName>
</protein>
<dbReference type="GO" id="GO:0004499">
    <property type="term" value="F:N,N-dimethylaniline monooxygenase activity"/>
    <property type="evidence" value="ECO:0007669"/>
    <property type="project" value="InterPro"/>
</dbReference>
<gene>
    <name evidence="6" type="ORF">Micbo1qcDRAFT_223282</name>
</gene>
<name>A0A136IKR0_9PEZI</name>
<dbReference type="AlphaFoldDB" id="A0A136IKR0"/>
<dbReference type="SUPFAM" id="SSF51905">
    <property type="entry name" value="FAD/NAD(P)-binding domain"/>
    <property type="match status" value="2"/>
</dbReference>
<evidence type="ECO:0000313" key="7">
    <source>
        <dbReference type="Proteomes" id="UP000070501"/>
    </source>
</evidence>
<evidence type="ECO:0000256" key="1">
    <source>
        <dbReference type="ARBA" id="ARBA00010139"/>
    </source>
</evidence>
<keyword evidence="2" id="KW-0285">Flavoprotein</keyword>
<dbReference type="PANTHER" id="PTHR42877:SF4">
    <property type="entry name" value="FAD_NAD(P)-BINDING DOMAIN-CONTAINING PROTEIN-RELATED"/>
    <property type="match status" value="1"/>
</dbReference>
<evidence type="ECO:0000256" key="2">
    <source>
        <dbReference type="ARBA" id="ARBA00022630"/>
    </source>
</evidence>
<dbReference type="PRINTS" id="PR00469">
    <property type="entry name" value="PNDRDTASEII"/>
</dbReference>
<dbReference type="GO" id="GO:0050661">
    <property type="term" value="F:NADP binding"/>
    <property type="evidence" value="ECO:0007669"/>
    <property type="project" value="InterPro"/>
</dbReference>
<dbReference type="InterPro" id="IPR020946">
    <property type="entry name" value="Flavin_mOase-like"/>
</dbReference>
<proteinExistence type="inferred from homology"/>
<keyword evidence="4" id="KW-0560">Oxidoreductase</keyword>
<dbReference type="PANTHER" id="PTHR42877">
    <property type="entry name" value="L-ORNITHINE N(5)-MONOOXYGENASE-RELATED"/>
    <property type="match status" value="1"/>
</dbReference>
<feature type="region of interest" description="Disordered" evidence="5">
    <location>
        <begin position="1"/>
        <end position="22"/>
    </location>
</feature>
<evidence type="ECO:0000256" key="3">
    <source>
        <dbReference type="ARBA" id="ARBA00022827"/>
    </source>
</evidence>
<organism evidence="6 7">
    <name type="scientific">Microdochium bolleyi</name>
    <dbReference type="NCBI Taxonomy" id="196109"/>
    <lineage>
        <taxon>Eukaryota</taxon>
        <taxon>Fungi</taxon>
        <taxon>Dikarya</taxon>
        <taxon>Ascomycota</taxon>
        <taxon>Pezizomycotina</taxon>
        <taxon>Sordariomycetes</taxon>
        <taxon>Xylariomycetidae</taxon>
        <taxon>Xylariales</taxon>
        <taxon>Microdochiaceae</taxon>
        <taxon>Microdochium</taxon>
    </lineage>
</organism>
<dbReference type="InParanoid" id="A0A136IKR0"/>
<dbReference type="Proteomes" id="UP000070501">
    <property type="component" value="Unassembled WGS sequence"/>
</dbReference>
<evidence type="ECO:0000256" key="4">
    <source>
        <dbReference type="ARBA" id="ARBA00023002"/>
    </source>
</evidence>
<comment type="similarity">
    <text evidence="1">Belongs to the FAD-binding monooxygenase family.</text>
</comment>
<dbReference type="GO" id="GO:0050660">
    <property type="term" value="F:flavin adenine dinucleotide binding"/>
    <property type="evidence" value="ECO:0007669"/>
    <property type="project" value="InterPro"/>
</dbReference>
<keyword evidence="3" id="KW-0274">FAD</keyword>
<dbReference type="Pfam" id="PF00743">
    <property type="entry name" value="FMO-like"/>
    <property type="match status" value="1"/>
</dbReference>
<accession>A0A136IKR0</accession>
<dbReference type="OrthoDB" id="74360at2759"/>